<feature type="region of interest" description="Disordered" evidence="1">
    <location>
        <begin position="24"/>
        <end position="50"/>
    </location>
</feature>
<comment type="caution">
    <text evidence="4">The sequence shown here is derived from an EMBL/GenBank/DDBJ whole genome shotgun (WGS) entry which is preliminary data.</text>
</comment>
<accession>A0ABV5E855</accession>
<feature type="transmembrane region" description="Helical" evidence="2">
    <location>
        <begin position="251"/>
        <end position="271"/>
    </location>
</feature>
<dbReference type="Proteomes" id="UP001585080">
    <property type="component" value="Unassembled WGS sequence"/>
</dbReference>
<feature type="chain" id="PRO_5045925847" description="Gram-positive cocci surface proteins LPxTG domain-containing protein" evidence="3">
    <location>
        <begin position="28"/>
        <end position="275"/>
    </location>
</feature>
<evidence type="ECO:0008006" key="6">
    <source>
        <dbReference type="Google" id="ProtNLM"/>
    </source>
</evidence>
<evidence type="ECO:0000256" key="1">
    <source>
        <dbReference type="SAM" id="MobiDB-lite"/>
    </source>
</evidence>
<proteinExistence type="predicted"/>
<sequence>MRRIAPALLLTPLLTLLSLAPTSPGTAAPAAPAAPEGPRCAPAPGTRDFPVTTRIRGGPDTYQAGGGYGSWVIDLTNTTARPCTGIHPVVVLVDERRKLTPEQSRLEFYDGAGPRPRPVRWEATDQDELVGAFDDGFPGFTVAPGRTVSVRVRLAITSDAVRNEVTATAAVVQRRGDDGDWVGQSGDYRFTIASDRDPLTDPDPERETTDGDPEPETGTGTGTGTGTTHPATPREDRLPAVEELAATGTSALPAALAAALLLTGTVALFLVRGRR</sequence>
<name>A0ABV5E855_9ACTN</name>
<dbReference type="RefSeq" id="WP_376731900.1">
    <property type="nucleotide sequence ID" value="NZ_JAYMRP010000006.1"/>
</dbReference>
<keyword evidence="2" id="KW-0472">Membrane</keyword>
<feature type="compositionally biased region" description="Basic and acidic residues" evidence="1">
    <location>
        <begin position="194"/>
        <end position="209"/>
    </location>
</feature>
<protein>
    <recommendedName>
        <fullName evidence="6">Gram-positive cocci surface proteins LPxTG domain-containing protein</fullName>
    </recommendedName>
</protein>
<evidence type="ECO:0000313" key="5">
    <source>
        <dbReference type="Proteomes" id="UP001585080"/>
    </source>
</evidence>
<feature type="compositionally biased region" description="Low complexity" evidence="1">
    <location>
        <begin position="24"/>
        <end position="45"/>
    </location>
</feature>
<feature type="region of interest" description="Disordered" evidence="1">
    <location>
        <begin position="192"/>
        <end position="234"/>
    </location>
</feature>
<keyword evidence="3" id="KW-0732">Signal</keyword>
<feature type="signal peptide" evidence="3">
    <location>
        <begin position="1"/>
        <end position="27"/>
    </location>
</feature>
<reference evidence="4 5" key="1">
    <citation type="submission" date="2024-01" db="EMBL/GenBank/DDBJ databases">
        <title>Genome mining of biosynthetic gene clusters to explore secondary metabolites of Streptomyces sp.</title>
        <authorList>
            <person name="Baig A."/>
            <person name="Ajitkumar Shintre N."/>
            <person name="Kumar H."/>
            <person name="Anbarasu A."/>
            <person name="Ramaiah S."/>
        </authorList>
    </citation>
    <scope>NUCLEOTIDE SEQUENCE [LARGE SCALE GENOMIC DNA]</scope>
    <source>
        <strain evidence="4 5">A57</strain>
    </source>
</reference>
<evidence type="ECO:0000256" key="2">
    <source>
        <dbReference type="SAM" id="Phobius"/>
    </source>
</evidence>
<keyword evidence="2" id="KW-0812">Transmembrane</keyword>
<evidence type="ECO:0000313" key="4">
    <source>
        <dbReference type="EMBL" id="MFB8773017.1"/>
    </source>
</evidence>
<organism evidence="4 5">
    <name type="scientific">Streptomyces broussonetiae</name>
    <dbReference type="NCBI Taxonomy" id="2686304"/>
    <lineage>
        <taxon>Bacteria</taxon>
        <taxon>Bacillati</taxon>
        <taxon>Actinomycetota</taxon>
        <taxon>Actinomycetes</taxon>
        <taxon>Kitasatosporales</taxon>
        <taxon>Streptomycetaceae</taxon>
        <taxon>Streptomyces</taxon>
    </lineage>
</organism>
<evidence type="ECO:0000256" key="3">
    <source>
        <dbReference type="SAM" id="SignalP"/>
    </source>
</evidence>
<gene>
    <name evidence="4" type="ORF">VSS16_09780</name>
</gene>
<dbReference type="EMBL" id="JAYMRP010000006">
    <property type="protein sequence ID" value="MFB8773017.1"/>
    <property type="molecule type" value="Genomic_DNA"/>
</dbReference>
<keyword evidence="5" id="KW-1185">Reference proteome</keyword>
<keyword evidence="2" id="KW-1133">Transmembrane helix</keyword>